<feature type="region of interest" description="Disordered" evidence="1">
    <location>
        <begin position="48"/>
        <end position="67"/>
    </location>
</feature>
<dbReference type="AlphaFoldDB" id="A0A7C4GFL9"/>
<protein>
    <submittedName>
        <fullName evidence="2">Uncharacterized protein</fullName>
    </submittedName>
</protein>
<organism evidence="2">
    <name type="scientific">candidate division WOR-3 bacterium</name>
    <dbReference type="NCBI Taxonomy" id="2052148"/>
    <lineage>
        <taxon>Bacteria</taxon>
        <taxon>Bacteria division WOR-3</taxon>
    </lineage>
</organism>
<reference evidence="2" key="1">
    <citation type="journal article" date="2020" name="mSystems">
        <title>Genome- and Community-Level Interaction Insights into Carbon Utilization and Element Cycling Functions of Hydrothermarchaeota in Hydrothermal Sediment.</title>
        <authorList>
            <person name="Zhou Z."/>
            <person name="Liu Y."/>
            <person name="Xu W."/>
            <person name="Pan J."/>
            <person name="Luo Z.H."/>
            <person name="Li M."/>
        </authorList>
    </citation>
    <scope>NUCLEOTIDE SEQUENCE [LARGE SCALE GENOMIC DNA]</scope>
    <source>
        <strain evidence="2">SpSt-488</strain>
    </source>
</reference>
<comment type="caution">
    <text evidence="2">The sequence shown here is derived from an EMBL/GenBank/DDBJ whole genome shotgun (WGS) entry which is preliminary data.</text>
</comment>
<dbReference type="EMBL" id="DSUT01000115">
    <property type="protein sequence ID" value="HGK28401.1"/>
    <property type="molecule type" value="Genomic_DNA"/>
</dbReference>
<accession>A0A7C4GFL9</accession>
<evidence type="ECO:0000313" key="2">
    <source>
        <dbReference type="EMBL" id="HGK28401.1"/>
    </source>
</evidence>
<sequence length="67" mass="7789">MRRVRRRMVVQTFTIPAGRGDLLGIVYSAGEVVRDREMNGRRRLQVRGHPESLERARKQIADASTRR</sequence>
<name>A0A7C4GFL9_UNCW3</name>
<gene>
    <name evidence="2" type="ORF">ENS41_05540</name>
</gene>
<proteinExistence type="predicted"/>
<evidence type="ECO:0000256" key="1">
    <source>
        <dbReference type="SAM" id="MobiDB-lite"/>
    </source>
</evidence>